<dbReference type="EMBL" id="QGHF01000007">
    <property type="protein sequence ID" value="PWK95695.1"/>
    <property type="molecule type" value="Genomic_DNA"/>
</dbReference>
<gene>
    <name evidence="1" type="ORF">C7431_10795</name>
</gene>
<organism evidence="1 2">
    <name type="scientific">Pantoea allii</name>
    <dbReference type="NCBI Taxonomy" id="574096"/>
    <lineage>
        <taxon>Bacteria</taxon>
        <taxon>Pseudomonadati</taxon>
        <taxon>Pseudomonadota</taxon>
        <taxon>Gammaproteobacteria</taxon>
        <taxon>Enterobacterales</taxon>
        <taxon>Erwiniaceae</taxon>
        <taxon>Pantoea</taxon>
    </lineage>
</organism>
<reference evidence="1 2" key="1">
    <citation type="submission" date="2018-05" db="EMBL/GenBank/DDBJ databases">
        <title>Genomic Encyclopedia of Type Strains, Phase IV (KMG-V): Genome sequencing to study the core and pangenomes of soil and plant-associated prokaryotes.</title>
        <authorList>
            <person name="Whitman W."/>
        </authorList>
    </citation>
    <scope>NUCLEOTIDE SEQUENCE [LARGE SCALE GENOMIC DNA]</scope>
    <source>
        <strain evidence="1 2">PNA 200-10</strain>
    </source>
</reference>
<name>A0A2V2BJV7_9GAMM</name>
<sequence length="31" mass="3448">MDVGFTNPLLRVVIVSLSDDFGFSNAMKMSR</sequence>
<protein>
    <submittedName>
        <fullName evidence="1">Uncharacterized protein</fullName>
    </submittedName>
</protein>
<comment type="caution">
    <text evidence="1">The sequence shown here is derived from an EMBL/GenBank/DDBJ whole genome shotgun (WGS) entry which is preliminary data.</text>
</comment>
<proteinExistence type="predicted"/>
<evidence type="ECO:0000313" key="1">
    <source>
        <dbReference type="EMBL" id="PWK95695.1"/>
    </source>
</evidence>
<evidence type="ECO:0000313" key="2">
    <source>
        <dbReference type="Proteomes" id="UP000245981"/>
    </source>
</evidence>
<dbReference type="Proteomes" id="UP000245981">
    <property type="component" value="Unassembled WGS sequence"/>
</dbReference>
<accession>A0A2V2BJV7</accession>
<dbReference type="AlphaFoldDB" id="A0A2V2BJV7"/>